<dbReference type="Proteomes" id="UP000241290">
    <property type="component" value="Genome"/>
</dbReference>
<evidence type="ECO:0000313" key="2">
    <source>
        <dbReference type="EMBL" id="AVO25145.1"/>
    </source>
</evidence>
<organism evidence="2 3">
    <name type="scientific">Rhodococcus phage Finch</name>
    <dbReference type="NCBI Taxonomy" id="2094144"/>
    <lineage>
        <taxon>Viruses</taxon>
        <taxon>Duplodnaviria</taxon>
        <taxon>Heunggongvirae</taxon>
        <taxon>Uroviricota</taxon>
        <taxon>Caudoviricetes</taxon>
        <taxon>Finchvirus</taxon>
        <taxon>Finchvirus finch</taxon>
    </lineage>
</organism>
<name>A0A2P1JXU7_9CAUD</name>
<dbReference type="GeneID" id="64766384"/>
<gene>
    <name evidence="2" type="primary">131</name>
    <name evidence="2" type="ORF">SEA_FINCH_131</name>
</gene>
<sequence>MSEPECACWPVDNPWTYYGAVEPGGAFEPNPECRVHFTDQERQEIHESTERLRRESEGKPVGDDTVEGNPFGF</sequence>
<proteinExistence type="predicted"/>
<feature type="region of interest" description="Disordered" evidence="1">
    <location>
        <begin position="41"/>
        <end position="73"/>
    </location>
</feature>
<evidence type="ECO:0000313" key="3">
    <source>
        <dbReference type="Proteomes" id="UP000241290"/>
    </source>
</evidence>
<dbReference type="KEGG" id="vg:64766384"/>
<feature type="compositionally biased region" description="Basic and acidic residues" evidence="1">
    <location>
        <begin position="41"/>
        <end position="62"/>
    </location>
</feature>
<dbReference type="RefSeq" id="YP_010059153.1">
    <property type="nucleotide sequence ID" value="NC_054724.1"/>
</dbReference>
<reference evidence="3" key="1">
    <citation type="submission" date="2018-02" db="EMBL/GenBank/DDBJ databases">
        <authorList>
            <person name="Cohen D.B."/>
            <person name="Kent A.D."/>
        </authorList>
    </citation>
    <scope>NUCLEOTIDE SEQUENCE [LARGE SCALE GENOMIC DNA]</scope>
</reference>
<dbReference type="EMBL" id="MG962366">
    <property type="protein sequence ID" value="AVO25145.1"/>
    <property type="molecule type" value="Genomic_DNA"/>
</dbReference>
<protein>
    <submittedName>
        <fullName evidence="2">Uncharacterized protein</fullName>
    </submittedName>
</protein>
<keyword evidence="3" id="KW-1185">Reference proteome</keyword>
<evidence type="ECO:0000256" key="1">
    <source>
        <dbReference type="SAM" id="MobiDB-lite"/>
    </source>
</evidence>
<accession>A0A2P1JXU7</accession>